<gene>
    <name evidence="1" type="ORF">MRATA1EN1_LOCUS2776</name>
</gene>
<protein>
    <submittedName>
        <fullName evidence="1">Uncharacterized protein</fullName>
    </submittedName>
</protein>
<accession>A0ABN8XWR5</accession>
<sequence>MVPTDHEGSPWPRGGPAPGCLLWPCLPGLVEVFPPALFLRLPAGPPASLLHLQGLPPRLQRRLQEVTEAGGRTSRGGPFTDPGALLKPGHLLFWCCPGSLDSSSGRCLGAPVDVTPPLSSESSWKSFLKKTRF</sequence>
<keyword evidence="2" id="KW-1185">Reference proteome</keyword>
<dbReference type="EMBL" id="OX459947">
    <property type="protein sequence ID" value="CAI9153814.1"/>
    <property type="molecule type" value="Genomic_DNA"/>
</dbReference>
<dbReference type="Proteomes" id="UP001176941">
    <property type="component" value="Chromosome 11"/>
</dbReference>
<reference evidence="1" key="1">
    <citation type="submission" date="2023-04" db="EMBL/GenBank/DDBJ databases">
        <authorList>
            <consortium name="ELIXIR-Norway"/>
        </authorList>
    </citation>
    <scope>NUCLEOTIDE SEQUENCE [LARGE SCALE GENOMIC DNA]</scope>
</reference>
<evidence type="ECO:0000313" key="1">
    <source>
        <dbReference type="EMBL" id="CAI9153814.1"/>
    </source>
</evidence>
<organism evidence="1 2">
    <name type="scientific">Rangifer tarandus platyrhynchus</name>
    <name type="common">Svalbard reindeer</name>
    <dbReference type="NCBI Taxonomy" id="3082113"/>
    <lineage>
        <taxon>Eukaryota</taxon>
        <taxon>Metazoa</taxon>
        <taxon>Chordata</taxon>
        <taxon>Craniata</taxon>
        <taxon>Vertebrata</taxon>
        <taxon>Euteleostomi</taxon>
        <taxon>Mammalia</taxon>
        <taxon>Eutheria</taxon>
        <taxon>Laurasiatheria</taxon>
        <taxon>Artiodactyla</taxon>
        <taxon>Ruminantia</taxon>
        <taxon>Pecora</taxon>
        <taxon>Cervidae</taxon>
        <taxon>Odocoileinae</taxon>
        <taxon>Rangifer</taxon>
    </lineage>
</organism>
<name>A0ABN8XWR5_RANTA</name>
<evidence type="ECO:0000313" key="2">
    <source>
        <dbReference type="Proteomes" id="UP001176941"/>
    </source>
</evidence>
<proteinExistence type="predicted"/>